<evidence type="ECO:0000313" key="1">
    <source>
        <dbReference type="EMBL" id="MFD2114478.1"/>
    </source>
</evidence>
<sequence length="398" mass="45587">MKHLALVAQDETYLRRVSQYVKRQSIREKWSLSLFTSVEAYKQFRTAGGSEDFLVMEQSLADGLRLDFYTIPVALLVRQDNNENLPLTMVDGLVFSVKKLQPLPSLLQQLLEGYMLRSQTKSSSSALVNQTAGEMKVVTVYATEANIGKTTFALHLAAIAAADQRVLYLNLERWNSSLYWLDRKYHSNNYPVDGERKRGMSALLYSAKKIANGQHCKQWITAKNYHEQWKFDYFEPFHHGDDRQLLTANDVTEMIKTVANSEHYDLVVIDLASVLTEIEFAILQQSSSIIWLTKEQQLAHWKQQQIIDEAVRQYGDVMRTMIGNVEYVFMNKQAPSALLSTKRQVKKYFELPYIAEWTSDEAATIFSNSLYRATVHSILAHLLSDQVAAIHNDELALS</sequence>
<dbReference type="RefSeq" id="WP_377769463.1">
    <property type="nucleotide sequence ID" value="NZ_JBHUHO010000005.1"/>
</dbReference>
<keyword evidence="2" id="KW-1185">Reference proteome</keyword>
<comment type="caution">
    <text evidence="1">The sequence shown here is derived from an EMBL/GenBank/DDBJ whole genome shotgun (WGS) entry which is preliminary data.</text>
</comment>
<dbReference type="InterPro" id="IPR027417">
    <property type="entry name" value="P-loop_NTPase"/>
</dbReference>
<dbReference type="Proteomes" id="UP001597362">
    <property type="component" value="Unassembled WGS sequence"/>
</dbReference>
<protein>
    <recommendedName>
        <fullName evidence="3">ParA family protein</fullName>
    </recommendedName>
</protein>
<dbReference type="EMBL" id="JBHUHO010000005">
    <property type="protein sequence ID" value="MFD2114478.1"/>
    <property type="molecule type" value="Genomic_DNA"/>
</dbReference>
<reference evidence="2" key="1">
    <citation type="journal article" date="2019" name="Int. J. Syst. Evol. Microbiol.">
        <title>The Global Catalogue of Microorganisms (GCM) 10K type strain sequencing project: providing services to taxonomists for standard genome sequencing and annotation.</title>
        <authorList>
            <consortium name="The Broad Institute Genomics Platform"/>
            <consortium name="The Broad Institute Genome Sequencing Center for Infectious Disease"/>
            <person name="Wu L."/>
            <person name="Ma J."/>
        </authorList>
    </citation>
    <scope>NUCLEOTIDE SEQUENCE [LARGE SCALE GENOMIC DNA]</scope>
    <source>
        <strain evidence="2">GH52</strain>
    </source>
</reference>
<gene>
    <name evidence="1" type="ORF">ACFSJH_01745</name>
</gene>
<proteinExistence type="predicted"/>
<name>A0ABW4YG96_9BACL</name>
<dbReference type="Gene3D" id="3.40.50.10850">
    <property type="entry name" value="Ntrc-like two-domain protein"/>
    <property type="match status" value="1"/>
</dbReference>
<organism evidence="1 2">
    <name type="scientific">Paenibacillus yanchengensis</name>
    <dbReference type="NCBI Taxonomy" id="2035833"/>
    <lineage>
        <taxon>Bacteria</taxon>
        <taxon>Bacillati</taxon>
        <taxon>Bacillota</taxon>
        <taxon>Bacilli</taxon>
        <taxon>Bacillales</taxon>
        <taxon>Paenibacillaceae</taxon>
        <taxon>Paenibacillus</taxon>
    </lineage>
</organism>
<evidence type="ECO:0000313" key="2">
    <source>
        <dbReference type="Proteomes" id="UP001597362"/>
    </source>
</evidence>
<accession>A0ABW4YG96</accession>
<evidence type="ECO:0008006" key="3">
    <source>
        <dbReference type="Google" id="ProtNLM"/>
    </source>
</evidence>
<dbReference type="SUPFAM" id="SSF52540">
    <property type="entry name" value="P-loop containing nucleoside triphosphate hydrolases"/>
    <property type="match status" value="1"/>
</dbReference>
<dbReference type="Gene3D" id="3.40.50.300">
    <property type="entry name" value="P-loop containing nucleotide triphosphate hydrolases"/>
    <property type="match status" value="1"/>
</dbReference>